<dbReference type="InterPro" id="IPR041490">
    <property type="entry name" value="KstR2_TetR_C"/>
</dbReference>
<dbReference type="PANTHER" id="PTHR30055:SF226">
    <property type="entry name" value="HTH-TYPE TRANSCRIPTIONAL REGULATOR PKSA"/>
    <property type="match status" value="1"/>
</dbReference>
<evidence type="ECO:0000256" key="1">
    <source>
        <dbReference type="ARBA" id="ARBA00023125"/>
    </source>
</evidence>
<dbReference type="Pfam" id="PF00440">
    <property type="entry name" value="TetR_N"/>
    <property type="match status" value="1"/>
</dbReference>
<evidence type="ECO:0000313" key="4">
    <source>
        <dbReference type="EMBL" id="GAA3731696.1"/>
    </source>
</evidence>
<name>A0ABP7F561_9ACTN</name>
<dbReference type="InterPro" id="IPR036271">
    <property type="entry name" value="Tet_transcr_reg_TetR-rel_C_sf"/>
</dbReference>
<dbReference type="PROSITE" id="PS50977">
    <property type="entry name" value="HTH_TETR_2"/>
    <property type="match status" value="1"/>
</dbReference>
<organism evidence="4 5">
    <name type="scientific">Salinactinospora qingdaonensis</name>
    <dbReference type="NCBI Taxonomy" id="702744"/>
    <lineage>
        <taxon>Bacteria</taxon>
        <taxon>Bacillati</taxon>
        <taxon>Actinomycetota</taxon>
        <taxon>Actinomycetes</taxon>
        <taxon>Streptosporangiales</taxon>
        <taxon>Nocardiopsidaceae</taxon>
        <taxon>Salinactinospora</taxon>
    </lineage>
</organism>
<keyword evidence="1 2" id="KW-0238">DNA-binding</keyword>
<keyword evidence="5" id="KW-1185">Reference proteome</keyword>
<evidence type="ECO:0000259" key="3">
    <source>
        <dbReference type="PROSITE" id="PS50977"/>
    </source>
</evidence>
<accession>A0ABP7F561</accession>
<dbReference type="SUPFAM" id="SSF46689">
    <property type="entry name" value="Homeodomain-like"/>
    <property type="match status" value="1"/>
</dbReference>
<dbReference type="InterPro" id="IPR009057">
    <property type="entry name" value="Homeodomain-like_sf"/>
</dbReference>
<protein>
    <submittedName>
        <fullName evidence="4">TetR/AcrR family transcriptional regulator</fullName>
    </submittedName>
</protein>
<evidence type="ECO:0000313" key="5">
    <source>
        <dbReference type="Proteomes" id="UP001500908"/>
    </source>
</evidence>
<feature type="DNA-binding region" description="H-T-H motif" evidence="2">
    <location>
        <begin position="40"/>
        <end position="59"/>
    </location>
</feature>
<feature type="domain" description="HTH tetR-type" evidence="3">
    <location>
        <begin position="17"/>
        <end position="77"/>
    </location>
</feature>
<gene>
    <name evidence="4" type="ORF">GCM10022402_10510</name>
</gene>
<dbReference type="InterPro" id="IPR001647">
    <property type="entry name" value="HTH_TetR"/>
</dbReference>
<dbReference type="Proteomes" id="UP001500908">
    <property type="component" value="Unassembled WGS sequence"/>
</dbReference>
<dbReference type="Gene3D" id="1.10.357.10">
    <property type="entry name" value="Tetracycline Repressor, domain 2"/>
    <property type="match status" value="1"/>
</dbReference>
<evidence type="ECO:0000256" key="2">
    <source>
        <dbReference type="PROSITE-ProRule" id="PRU00335"/>
    </source>
</evidence>
<dbReference type="Pfam" id="PF17932">
    <property type="entry name" value="TetR_C_24"/>
    <property type="match status" value="1"/>
</dbReference>
<dbReference type="EMBL" id="BAABDD010000003">
    <property type="protein sequence ID" value="GAA3731696.1"/>
    <property type="molecule type" value="Genomic_DNA"/>
</dbReference>
<comment type="caution">
    <text evidence="4">The sequence shown here is derived from an EMBL/GenBank/DDBJ whole genome shotgun (WGS) entry which is preliminary data.</text>
</comment>
<dbReference type="PRINTS" id="PR00455">
    <property type="entry name" value="HTHTETR"/>
</dbReference>
<reference evidence="5" key="1">
    <citation type="journal article" date="2019" name="Int. J. Syst. Evol. Microbiol.">
        <title>The Global Catalogue of Microorganisms (GCM) 10K type strain sequencing project: providing services to taxonomists for standard genome sequencing and annotation.</title>
        <authorList>
            <consortium name="The Broad Institute Genomics Platform"/>
            <consortium name="The Broad Institute Genome Sequencing Center for Infectious Disease"/>
            <person name="Wu L."/>
            <person name="Ma J."/>
        </authorList>
    </citation>
    <scope>NUCLEOTIDE SEQUENCE [LARGE SCALE GENOMIC DNA]</scope>
    <source>
        <strain evidence="5">JCM 17137</strain>
    </source>
</reference>
<dbReference type="Gene3D" id="1.10.10.60">
    <property type="entry name" value="Homeodomain-like"/>
    <property type="match status" value="1"/>
</dbReference>
<sequence>MTSRFEPMSLTRPGVSDKGNQQILEAAAEAFNRRGFAATSIDDIADALGATKGRIYHYYRSKLDIFLDVLVASMRDLLEKLQPILTDSERSPEQRLYDAAYMHATTMMTRRSFSRVAIQGLEAPVLAEAQTKRADAVNLFIGLRDRYEDGFADLVEQGRASGVFRDVDPRLATKPIFGALNWINMWYDPAQESQAGVAAIAEEFAVFIVNGLRRREPVPGP</sequence>
<dbReference type="SUPFAM" id="SSF48498">
    <property type="entry name" value="Tetracyclin repressor-like, C-terminal domain"/>
    <property type="match status" value="1"/>
</dbReference>
<proteinExistence type="predicted"/>
<dbReference type="PANTHER" id="PTHR30055">
    <property type="entry name" value="HTH-TYPE TRANSCRIPTIONAL REGULATOR RUTR"/>
    <property type="match status" value="1"/>
</dbReference>
<dbReference type="InterPro" id="IPR050109">
    <property type="entry name" value="HTH-type_TetR-like_transc_reg"/>
</dbReference>